<comment type="caution">
    <text evidence="6">The sequence shown here is derived from an EMBL/GenBank/DDBJ whole genome shotgun (WGS) entry which is preliminary data.</text>
</comment>
<keyword evidence="7" id="KW-1185">Reference proteome</keyword>
<proteinExistence type="predicted"/>
<evidence type="ECO:0000256" key="3">
    <source>
        <dbReference type="ARBA" id="ARBA00022692"/>
    </source>
</evidence>
<gene>
    <name evidence="6" type="ORF">VKT23_010993</name>
</gene>
<protein>
    <submittedName>
        <fullName evidence="6">Uncharacterized protein</fullName>
    </submittedName>
</protein>
<dbReference type="PANTHER" id="PTHR43791:SF3">
    <property type="entry name" value="MAJOR FACILITATOR SUPERFAMILY (MFS) PROFILE DOMAIN-CONTAINING PROTEIN"/>
    <property type="match status" value="1"/>
</dbReference>
<keyword evidence="5" id="KW-0472">Membrane</keyword>
<keyword evidence="3" id="KW-0812">Transmembrane</keyword>
<sequence>MSLEEKGSSDVIHVENLEDTKSLEYDQEFERKTIRRVDIRMLPLLGLLYSVSLIDRANLAIARTAGMEEDLAVTQQPSSPLLRCSSLHHMLHYRMGSCSAGYGVRHKLATIAGL</sequence>
<dbReference type="Proteomes" id="UP001498398">
    <property type="component" value="Unassembled WGS sequence"/>
</dbReference>
<comment type="subcellular location">
    <subcellularLocation>
        <location evidence="1">Membrane</location>
        <topology evidence="1">Multi-pass membrane protein</topology>
    </subcellularLocation>
</comment>
<dbReference type="EMBL" id="JBANRG010000023">
    <property type="protein sequence ID" value="KAK7455122.1"/>
    <property type="molecule type" value="Genomic_DNA"/>
</dbReference>
<name>A0ABR1JC43_9AGAR</name>
<evidence type="ECO:0000313" key="6">
    <source>
        <dbReference type="EMBL" id="KAK7455122.1"/>
    </source>
</evidence>
<keyword evidence="2" id="KW-0813">Transport</keyword>
<dbReference type="PANTHER" id="PTHR43791">
    <property type="entry name" value="PERMEASE-RELATED"/>
    <property type="match status" value="1"/>
</dbReference>
<evidence type="ECO:0000256" key="4">
    <source>
        <dbReference type="ARBA" id="ARBA00022989"/>
    </source>
</evidence>
<reference evidence="6 7" key="1">
    <citation type="submission" date="2024-01" db="EMBL/GenBank/DDBJ databases">
        <title>A draft genome for the cacao thread blight pathogen Marasmiellus scandens.</title>
        <authorList>
            <person name="Baruah I.K."/>
            <person name="Leung J."/>
            <person name="Bukari Y."/>
            <person name="Amoako-Attah I."/>
            <person name="Meinhardt L.W."/>
            <person name="Bailey B.A."/>
            <person name="Cohen S.P."/>
        </authorList>
    </citation>
    <scope>NUCLEOTIDE SEQUENCE [LARGE SCALE GENOMIC DNA]</scope>
    <source>
        <strain evidence="6 7">GH-19</strain>
    </source>
</reference>
<accession>A0ABR1JC43</accession>
<keyword evidence="4" id="KW-1133">Transmembrane helix</keyword>
<evidence type="ECO:0000256" key="2">
    <source>
        <dbReference type="ARBA" id="ARBA00022448"/>
    </source>
</evidence>
<evidence type="ECO:0000256" key="1">
    <source>
        <dbReference type="ARBA" id="ARBA00004141"/>
    </source>
</evidence>
<organism evidence="6 7">
    <name type="scientific">Marasmiellus scandens</name>
    <dbReference type="NCBI Taxonomy" id="2682957"/>
    <lineage>
        <taxon>Eukaryota</taxon>
        <taxon>Fungi</taxon>
        <taxon>Dikarya</taxon>
        <taxon>Basidiomycota</taxon>
        <taxon>Agaricomycotina</taxon>
        <taxon>Agaricomycetes</taxon>
        <taxon>Agaricomycetidae</taxon>
        <taxon>Agaricales</taxon>
        <taxon>Marasmiineae</taxon>
        <taxon>Omphalotaceae</taxon>
        <taxon>Marasmiellus</taxon>
    </lineage>
</organism>
<evidence type="ECO:0000256" key="5">
    <source>
        <dbReference type="ARBA" id="ARBA00023136"/>
    </source>
</evidence>
<evidence type="ECO:0000313" key="7">
    <source>
        <dbReference type="Proteomes" id="UP001498398"/>
    </source>
</evidence>